<evidence type="ECO:0000256" key="9">
    <source>
        <dbReference type="ARBA" id="ARBA00023157"/>
    </source>
</evidence>
<gene>
    <name evidence="16" type="ORF">XELAEV_18023888mg</name>
</gene>
<dbReference type="FunFam" id="2.10.25.10:FF:000002">
    <property type="entry name" value="Latent-transforming growth factor beta-binding protein 3"/>
    <property type="match status" value="1"/>
</dbReference>
<dbReference type="FunFam" id="2.10.25.10:FF:000341">
    <property type="entry name" value="Fibulin 2"/>
    <property type="match status" value="1"/>
</dbReference>
<dbReference type="CDD" id="cd00054">
    <property type="entry name" value="EGF_CA"/>
    <property type="match status" value="7"/>
</dbReference>
<comment type="subcellular location">
    <subcellularLocation>
        <location evidence="1">Secreted</location>
        <location evidence="1">Extracellular space</location>
        <location evidence="1">Extracellular matrix</location>
    </subcellularLocation>
</comment>
<dbReference type="Pfam" id="PF22914">
    <property type="entry name" value="Fibulin_C"/>
    <property type="match status" value="1"/>
</dbReference>
<feature type="domain" description="EGF-like" evidence="15">
    <location>
        <begin position="779"/>
        <end position="817"/>
    </location>
</feature>
<dbReference type="Pfam" id="PF24532">
    <property type="entry name" value="FIBL-2"/>
    <property type="match status" value="1"/>
</dbReference>
<evidence type="ECO:0000313" key="16">
    <source>
        <dbReference type="EMBL" id="OCT85717.1"/>
    </source>
</evidence>
<reference evidence="17" key="1">
    <citation type="journal article" date="2016" name="Nature">
        <title>Genome evolution in the allotetraploid frog Xenopus laevis.</title>
        <authorList>
            <person name="Session A.M."/>
            <person name="Uno Y."/>
            <person name="Kwon T."/>
            <person name="Chapman J.A."/>
            <person name="Toyoda A."/>
            <person name="Takahashi S."/>
            <person name="Fukui A."/>
            <person name="Hikosaka A."/>
            <person name="Suzuki A."/>
            <person name="Kondo M."/>
            <person name="van Heeringen S.J."/>
            <person name="Quigley I."/>
            <person name="Heinz S."/>
            <person name="Ogino H."/>
            <person name="Ochi H."/>
            <person name="Hellsten U."/>
            <person name="Lyons J.B."/>
            <person name="Simakov O."/>
            <person name="Putnam N."/>
            <person name="Stites J."/>
            <person name="Kuroki Y."/>
            <person name="Tanaka T."/>
            <person name="Michiue T."/>
            <person name="Watanabe M."/>
            <person name="Bogdanovic O."/>
            <person name="Lister R."/>
            <person name="Georgiou G."/>
            <person name="Paranjpe S.S."/>
            <person name="van Kruijsbergen I."/>
            <person name="Shu S."/>
            <person name="Carlson J."/>
            <person name="Kinoshita T."/>
            <person name="Ohta Y."/>
            <person name="Mawaribuchi S."/>
            <person name="Jenkins J."/>
            <person name="Grimwood J."/>
            <person name="Schmutz J."/>
            <person name="Mitros T."/>
            <person name="Mozaffari S.V."/>
            <person name="Suzuki Y."/>
            <person name="Haramoto Y."/>
            <person name="Yamamoto T.S."/>
            <person name="Takagi C."/>
            <person name="Heald R."/>
            <person name="Miller K."/>
            <person name="Haudenschild C."/>
            <person name="Kitzman J."/>
            <person name="Nakayama T."/>
            <person name="Izutsu Y."/>
            <person name="Robert J."/>
            <person name="Fortriede J."/>
            <person name="Burns K."/>
            <person name="Lotay V."/>
            <person name="Karimi K."/>
            <person name="Yasuoka Y."/>
            <person name="Dichmann D.S."/>
            <person name="Flajnik M.F."/>
            <person name="Houston D.W."/>
            <person name="Shendure J."/>
            <person name="DuPasquier L."/>
            <person name="Vize P.D."/>
            <person name="Zorn A.M."/>
            <person name="Ito M."/>
            <person name="Marcotte E.M."/>
            <person name="Wallingford J.B."/>
            <person name="Ito Y."/>
            <person name="Asashima M."/>
            <person name="Ueno N."/>
            <person name="Matsuda Y."/>
            <person name="Veenstra G.J."/>
            <person name="Fujiyama A."/>
            <person name="Harland R.M."/>
            <person name="Taira M."/>
            <person name="Rokhsar D.S."/>
        </authorList>
    </citation>
    <scope>NUCLEOTIDE SEQUENCE [LARGE SCALE GENOMIC DNA]</scope>
    <source>
        <strain evidence="17">J</strain>
    </source>
</reference>
<dbReference type="GO" id="GO:0005576">
    <property type="term" value="C:extracellular region"/>
    <property type="evidence" value="ECO:0007669"/>
    <property type="project" value="InterPro"/>
</dbReference>
<feature type="chain" id="PRO_5037386284" description="Fibulin-2" evidence="13">
    <location>
        <begin position="28"/>
        <end position="1104"/>
    </location>
</feature>
<comment type="similarity">
    <text evidence="2">Belongs to the fibulin family.</text>
</comment>
<keyword evidence="9" id="KW-1015">Disulfide bond</keyword>
<dbReference type="FunFam" id="2.10.25.10:FF:000078">
    <property type="entry name" value="Fibulin-1"/>
    <property type="match status" value="1"/>
</dbReference>
<dbReference type="AlphaFoldDB" id="A0A974D5V0"/>
<evidence type="ECO:0000256" key="11">
    <source>
        <dbReference type="PROSITE-ProRule" id="PRU00076"/>
    </source>
</evidence>
<dbReference type="Pfam" id="PF12662">
    <property type="entry name" value="cEGF"/>
    <property type="match status" value="3"/>
</dbReference>
<dbReference type="PANTHER" id="PTHR47333:SF4">
    <property type="entry name" value="EGF-LIKE DOMAIN-CONTAINING PROTEIN"/>
    <property type="match status" value="1"/>
</dbReference>
<evidence type="ECO:0000256" key="6">
    <source>
        <dbReference type="ARBA" id="ARBA00022729"/>
    </source>
</evidence>
<dbReference type="InterPro" id="IPR000020">
    <property type="entry name" value="Anaphylatoxin/fibulin"/>
</dbReference>
<dbReference type="InterPro" id="IPR026823">
    <property type="entry name" value="cEGF"/>
</dbReference>
<dbReference type="InterPro" id="IPR000152">
    <property type="entry name" value="EGF-type_Asp/Asn_hydroxyl_site"/>
</dbReference>
<dbReference type="InterPro" id="IPR055088">
    <property type="entry name" value="Fibulin_C"/>
</dbReference>
<keyword evidence="5 11" id="KW-0245">EGF-like domain</keyword>
<evidence type="ECO:0000256" key="13">
    <source>
        <dbReference type="SAM" id="SignalP"/>
    </source>
</evidence>
<keyword evidence="6 13" id="KW-0732">Signal</keyword>
<dbReference type="PROSITE" id="PS00010">
    <property type="entry name" value="ASX_HYDROXYL"/>
    <property type="match status" value="3"/>
</dbReference>
<organism evidence="16 17">
    <name type="scientific">Xenopus laevis</name>
    <name type="common">African clawed frog</name>
    <dbReference type="NCBI Taxonomy" id="8355"/>
    <lineage>
        <taxon>Eukaryota</taxon>
        <taxon>Metazoa</taxon>
        <taxon>Chordata</taxon>
        <taxon>Craniata</taxon>
        <taxon>Vertebrata</taxon>
        <taxon>Euteleostomi</taxon>
        <taxon>Amphibia</taxon>
        <taxon>Batrachia</taxon>
        <taxon>Anura</taxon>
        <taxon>Pipoidea</taxon>
        <taxon>Pipidae</taxon>
        <taxon>Xenopodinae</taxon>
        <taxon>Xenopus</taxon>
        <taxon>Xenopus</taxon>
    </lineage>
</organism>
<keyword evidence="8" id="KW-0106">Calcium</keyword>
<dbReference type="InterPro" id="IPR009030">
    <property type="entry name" value="Growth_fac_rcpt_cys_sf"/>
</dbReference>
<dbReference type="FunFam" id="2.10.25.10:FF:000038">
    <property type="entry name" value="Fibrillin 2"/>
    <property type="match status" value="1"/>
</dbReference>
<dbReference type="FunFam" id="2.10.25.10:FF:000240">
    <property type="entry name" value="Vitamin K-dependent protein S"/>
    <property type="match status" value="1"/>
</dbReference>
<dbReference type="InterPro" id="IPR049883">
    <property type="entry name" value="NOTCH1_EGF-like"/>
</dbReference>
<evidence type="ECO:0000256" key="1">
    <source>
        <dbReference type="ARBA" id="ARBA00004498"/>
    </source>
</evidence>
<dbReference type="SMART" id="SM00179">
    <property type="entry name" value="EGF_CA"/>
    <property type="match status" value="8"/>
</dbReference>
<evidence type="ECO:0008006" key="18">
    <source>
        <dbReference type="Google" id="ProtNLM"/>
    </source>
</evidence>
<proteinExistence type="inferred from homology"/>
<sequence>MVLFSSYYIQHILFFFSLLLETDSVSQQLTRLSEEVALLRICRCLLRNINKTNYFTPLFIHCTRCFGAFGLTMASDICRIISTSFLCIVVLLLLGSQTSLAGKDCTDVECEPTINCIEEAIEGDACCPTCVQFGCMCEGYQYYDCVNVGFKDGKVPEGESYFVDFGSTECSCPAGGGRISCNFIPCPELPPNCIDILQPADGCVQCGRIGCIHGEEKYDAGNTFHMSLCKFCHCPNTGGEIMCYEIPDCDLELDSTTPLMDTPDSDPERQYDYPYSQEHDATELASPAAAEKNNNYKRNALQDHSLLDYDDGLGDSLNSSTLYPFNEVEFTTSSYQTIHPSVPKELNATSTVKAYRTEPTTTVALTTTSNYNESRLEKTTAQQNTLRPHIEPEEILKDSVKLSNVLPTESSTSSRGDLKTAFQSTPTPYTMSPMSRHASPEEKREETSTQLNFIPTVHPTPQQKENSQQMTTQSPTTLPLYIEERYDPSHIFNISRLHDGSTKDLVETCCAAGQQWSIDHGECENMPLSASEECSLAEKQCCISYIKENTCIAGMIAAKEDGICLPAENDMCERSYFKLCCDCCSWGLKVRKEGSSCESNLNLGYPCNHMMILCCNGDEQLILPDAKVPSKPELLVLPEADIDECVLNTHTCVQGERCVNTVGSFVCIQEERCETGFAVVNGVCTDIDECVMNKHTCATGERCINTVGSFICIQERRCESGYTTVDGVCTDINECSALAPPCKQGFTCVNTLGSFVCQRKQLKCNKGYQSNENGTMCIDINECNLGTHNCSQEQTCFNLPGSHRCDCKMGYRYDLFRKACLDINECWIYPGRLCHHTCENTVGSYKCSCFAGFQLGQDGKHCEDVNECKNNPCNQECTNVYGSYQCYCKEGYKLADDGISCEDIDECVQNFGSLCVFACVNTPGSYQCACPDTGYTLTANGRTCKDIDECEVGTHNCSSSEECYNVQGSYKCLSYACPENYRKVSNTVCERISCFNYQECQNTPVRISYLRLNFPAGVVVPAQIFRIGPSPTYAGDTIVLDIKKGNEENYFSSRKFNPYTGIIYLQRPVKKAKDFLLDVEMKLFRQGVVTTFLSRIYVFITSPS</sequence>
<protein>
    <recommendedName>
        <fullName evidence="18">Fibulin-2</fullName>
    </recommendedName>
</protein>
<dbReference type="InterPro" id="IPR018097">
    <property type="entry name" value="EGF_Ca-bd_CS"/>
</dbReference>
<dbReference type="SMART" id="SM00181">
    <property type="entry name" value="EGF"/>
    <property type="match status" value="8"/>
</dbReference>
<dbReference type="Proteomes" id="UP000694892">
    <property type="component" value="Chromosome 4L"/>
</dbReference>
<dbReference type="PROSITE" id="PS01186">
    <property type="entry name" value="EGF_2"/>
    <property type="match status" value="2"/>
</dbReference>
<dbReference type="SMART" id="SM00104">
    <property type="entry name" value="ANATO"/>
    <property type="match status" value="2"/>
</dbReference>
<feature type="domain" description="EGF-like" evidence="15">
    <location>
        <begin position="864"/>
        <end position="902"/>
    </location>
</feature>
<feature type="domain" description="Anaphylatoxin-like" evidence="14">
    <location>
        <begin position="509"/>
        <end position="542"/>
    </location>
</feature>
<dbReference type="PROSITE" id="PS01177">
    <property type="entry name" value="ANAPHYLATOXIN_1"/>
    <property type="match status" value="1"/>
</dbReference>
<evidence type="ECO:0000256" key="2">
    <source>
        <dbReference type="ARBA" id="ARBA00006127"/>
    </source>
</evidence>
<dbReference type="OMA" id="MNTCRDI"/>
<dbReference type="Gene3D" id="2.10.25.10">
    <property type="entry name" value="Laminin"/>
    <property type="match status" value="8"/>
</dbReference>
<feature type="region of interest" description="Disordered" evidence="12">
    <location>
        <begin position="406"/>
        <end position="449"/>
    </location>
</feature>
<evidence type="ECO:0000256" key="10">
    <source>
        <dbReference type="ARBA" id="ARBA00023180"/>
    </source>
</evidence>
<evidence type="ECO:0000256" key="4">
    <source>
        <dbReference type="ARBA" id="ARBA00022530"/>
    </source>
</evidence>
<dbReference type="EMBL" id="CM004472">
    <property type="protein sequence ID" value="OCT85717.1"/>
    <property type="molecule type" value="Genomic_DNA"/>
</dbReference>
<dbReference type="InterPro" id="IPR052080">
    <property type="entry name" value="vWF_C/EGF_Fibrillin"/>
</dbReference>
<keyword evidence="3" id="KW-0964">Secreted</keyword>
<dbReference type="SUPFAM" id="SSF57184">
    <property type="entry name" value="Growth factor receptor domain"/>
    <property type="match status" value="3"/>
</dbReference>
<comment type="caution">
    <text evidence="11">Lacks conserved residue(s) required for the propagation of feature annotation.</text>
</comment>
<dbReference type="GO" id="GO:0005509">
    <property type="term" value="F:calcium ion binding"/>
    <property type="evidence" value="ECO:0007669"/>
    <property type="project" value="InterPro"/>
</dbReference>
<dbReference type="GO" id="GO:0071944">
    <property type="term" value="C:cell periphery"/>
    <property type="evidence" value="ECO:0007669"/>
    <property type="project" value="UniProtKB-ARBA"/>
</dbReference>
<dbReference type="InterPro" id="IPR056612">
    <property type="entry name" value="FIBL-2_dom"/>
</dbReference>
<dbReference type="PROSITE" id="PS01178">
    <property type="entry name" value="ANAPHYLATOXIN_2"/>
    <property type="match status" value="1"/>
</dbReference>
<dbReference type="PANTHER" id="PTHR47333">
    <property type="entry name" value="VON WILLEBRAND FACTOR C AND EGF DOMAIN-CONTAINING PROTEIN"/>
    <property type="match status" value="1"/>
</dbReference>
<evidence type="ECO:0000313" key="17">
    <source>
        <dbReference type="Proteomes" id="UP000694892"/>
    </source>
</evidence>
<accession>A0A974D5V0</accession>
<keyword evidence="10" id="KW-0325">Glycoprotein</keyword>
<keyword evidence="7" id="KW-0677">Repeat</keyword>
<dbReference type="FunFam" id="2.10.25.10:FF:000010">
    <property type="entry name" value="Pro-epidermal growth factor"/>
    <property type="match status" value="1"/>
</dbReference>
<evidence type="ECO:0000256" key="8">
    <source>
        <dbReference type="ARBA" id="ARBA00022837"/>
    </source>
</evidence>
<feature type="compositionally biased region" description="Polar residues" evidence="12">
    <location>
        <begin position="406"/>
        <end position="433"/>
    </location>
</feature>
<evidence type="ECO:0000256" key="7">
    <source>
        <dbReference type="ARBA" id="ARBA00022737"/>
    </source>
</evidence>
<feature type="compositionally biased region" description="Basic and acidic residues" evidence="12">
    <location>
        <begin position="438"/>
        <end position="447"/>
    </location>
</feature>
<dbReference type="InterPro" id="IPR001881">
    <property type="entry name" value="EGF-like_Ca-bd_dom"/>
</dbReference>
<feature type="domain" description="EGF-like" evidence="15">
    <location>
        <begin position="822"/>
        <end position="863"/>
    </location>
</feature>
<feature type="signal peptide" evidence="13">
    <location>
        <begin position="1"/>
        <end position="27"/>
    </location>
</feature>
<dbReference type="InterPro" id="IPR000742">
    <property type="entry name" value="EGF"/>
</dbReference>
<evidence type="ECO:0000256" key="3">
    <source>
        <dbReference type="ARBA" id="ARBA00022525"/>
    </source>
</evidence>
<evidence type="ECO:0000256" key="12">
    <source>
        <dbReference type="SAM" id="MobiDB-lite"/>
    </source>
</evidence>
<dbReference type="PROSITE" id="PS50026">
    <property type="entry name" value="EGF_3"/>
    <property type="match status" value="3"/>
</dbReference>
<evidence type="ECO:0000259" key="14">
    <source>
        <dbReference type="PROSITE" id="PS01178"/>
    </source>
</evidence>
<dbReference type="FunFam" id="2.10.25.10:FF:000139">
    <property type="entry name" value="Fibulin-1"/>
    <property type="match status" value="1"/>
</dbReference>
<evidence type="ECO:0000256" key="5">
    <source>
        <dbReference type="ARBA" id="ARBA00022536"/>
    </source>
</evidence>
<dbReference type="PROSITE" id="PS01187">
    <property type="entry name" value="EGF_CA"/>
    <property type="match status" value="3"/>
</dbReference>
<dbReference type="Pfam" id="PF07645">
    <property type="entry name" value="EGF_CA"/>
    <property type="match status" value="4"/>
</dbReference>
<evidence type="ECO:0000259" key="15">
    <source>
        <dbReference type="PROSITE" id="PS50026"/>
    </source>
</evidence>
<keyword evidence="4" id="KW-0272">Extracellular matrix</keyword>
<name>A0A974D5V0_XENLA</name>